<keyword evidence="10" id="KW-0812">Transmembrane</keyword>
<organism evidence="13 14">
    <name type="scientific">Nocardioides renjunii</name>
    <dbReference type="NCBI Taxonomy" id="3095075"/>
    <lineage>
        <taxon>Bacteria</taxon>
        <taxon>Bacillati</taxon>
        <taxon>Actinomycetota</taxon>
        <taxon>Actinomycetes</taxon>
        <taxon>Propionibacteriales</taxon>
        <taxon>Nocardioidaceae</taxon>
        <taxon>Nocardioides</taxon>
    </lineage>
</organism>
<evidence type="ECO:0000256" key="7">
    <source>
        <dbReference type="ARBA" id="ARBA00022840"/>
    </source>
</evidence>
<dbReference type="InterPro" id="IPR036890">
    <property type="entry name" value="HATPase_C_sf"/>
</dbReference>
<evidence type="ECO:0000313" key="14">
    <source>
        <dbReference type="Proteomes" id="UP001291999"/>
    </source>
</evidence>
<dbReference type="InterPro" id="IPR050482">
    <property type="entry name" value="Sensor_HK_TwoCompSys"/>
</dbReference>
<dbReference type="Gene3D" id="3.30.565.10">
    <property type="entry name" value="Histidine kinase-like ATPase, C-terminal domain"/>
    <property type="match status" value="1"/>
</dbReference>
<evidence type="ECO:0000256" key="9">
    <source>
        <dbReference type="SAM" id="MobiDB-lite"/>
    </source>
</evidence>
<protein>
    <recommendedName>
        <fullName evidence="2">histidine kinase</fullName>
        <ecNumber evidence="2">2.7.13.3</ecNumber>
    </recommendedName>
</protein>
<keyword evidence="3" id="KW-0597">Phosphoprotein</keyword>
<feature type="transmembrane region" description="Helical" evidence="10">
    <location>
        <begin position="195"/>
        <end position="215"/>
    </location>
</feature>
<reference evidence="13 14" key="1">
    <citation type="submission" date="2023-11" db="EMBL/GenBank/DDBJ databases">
        <title>Novel species in genus Nocardioides.</title>
        <authorList>
            <person name="Zhou H."/>
        </authorList>
    </citation>
    <scope>NUCLEOTIDE SEQUENCE [LARGE SCALE GENOMIC DNA]</scope>
    <source>
        <strain evidence="13 14">S-58</strain>
    </source>
</reference>
<feature type="domain" description="Signal transduction histidine kinase subgroup 3 dimerisation and phosphoacceptor" evidence="11">
    <location>
        <begin position="248"/>
        <end position="319"/>
    </location>
</feature>
<feature type="region of interest" description="Disordered" evidence="9">
    <location>
        <begin position="1"/>
        <end position="46"/>
    </location>
</feature>
<evidence type="ECO:0000313" key="13">
    <source>
        <dbReference type="EMBL" id="MDZ5660212.1"/>
    </source>
</evidence>
<keyword evidence="7" id="KW-0067">ATP-binding</keyword>
<accession>A0ABU5K5N6</accession>
<evidence type="ECO:0000256" key="10">
    <source>
        <dbReference type="SAM" id="Phobius"/>
    </source>
</evidence>
<evidence type="ECO:0000256" key="1">
    <source>
        <dbReference type="ARBA" id="ARBA00000085"/>
    </source>
</evidence>
<feature type="transmembrane region" description="Helical" evidence="10">
    <location>
        <begin position="60"/>
        <end position="80"/>
    </location>
</feature>
<feature type="transmembrane region" description="Helical" evidence="10">
    <location>
        <begin position="86"/>
        <end position="106"/>
    </location>
</feature>
<keyword evidence="10" id="KW-1133">Transmembrane helix</keyword>
<keyword evidence="4" id="KW-0808">Transferase</keyword>
<comment type="catalytic activity">
    <reaction evidence="1">
        <text>ATP + protein L-histidine = ADP + protein N-phospho-L-histidine.</text>
        <dbReference type="EC" id="2.7.13.3"/>
    </reaction>
</comment>
<feature type="domain" description="Putative sensor" evidence="12">
    <location>
        <begin position="62"/>
        <end position="227"/>
    </location>
</feature>
<dbReference type="Pfam" id="PF07730">
    <property type="entry name" value="HisKA_3"/>
    <property type="match status" value="1"/>
</dbReference>
<keyword evidence="14" id="KW-1185">Reference proteome</keyword>
<keyword evidence="8" id="KW-0902">Two-component regulatory system</keyword>
<evidence type="ECO:0000256" key="2">
    <source>
        <dbReference type="ARBA" id="ARBA00012438"/>
    </source>
</evidence>
<dbReference type="EC" id="2.7.13.3" evidence="2"/>
<evidence type="ECO:0000259" key="11">
    <source>
        <dbReference type="Pfam" id="PF07730"/>
    </source>
</evidence>
<dbReference type="PANTHER" id="PTHR24421">
    <property type="entry name" value="NITRATE/NITRITE SENSOR PROTEIN NARX-RELATED"/>
    <property type="match status" value="1"/>
</dbReference>
<keyword evidence="5" id="KW-0547">Nucleotide-binding</keyword>
<gene>
    <name evidence="13" type="ORF">SFC79_00420</name>
</gene>
<feature type="transmembrane region" description="Helical" evidence="10">
    <location>
        <begin position="158"/>
        <end position="183"/>
    </location>
</feature>
<name>A0ABU5K5N6_9ACTN</name>
<comment type="caution">
    <text evidence="13">The sequence shown here is derived from an EMBL/GenBank/DDBJ whole genome shotgun (WGS) entry which is preliminary data.</text>
</comment>
<dbReference type="CDD" id="cd16917">
    <property type="entry name" value="HATPase_UhpB-NarQ-NarX-like"/>
    <property type="match status" value="1"/>
</dbReference>
<keyword evidence="10" id="KW-0472">Membrane</keyword>
<evidence type="ECO:0000256" key="5">
    <source>
        <dbReference type="ARBA" id="ARBA00022741"/>
    </source>
</evidence>
<dbReference type="Gene3D" id="1.20.5.1930">
    <property type="match status" value="1"/>
</dbReference>
<dbReference type="InterPro" id="IPR025828">
    <property type="entry name" value="Put_sensor_dom"/>
</dbReference>
<keyword evidence="6" id="KW-0418">Kinase</keyword>
<evidence type="ECO:0000259" key="12">
    <source>
        <dbReference type="Pfam" id="PF13796"/>
    </source>
</evidence>
<proteinExistence type="predicted"/>
<evidence type="ECO:0000256" key="6">
    <source>
        <dbReference type="ARBA" id="ARBA00022777"/>
    </source>
</evidence>
<feature type="compositionally biased region" description="Low complexity" evidence="9">
    <location>
        <begin position="33"/>
        <end position="42"/>
    </location>
</feature>
<dbReference type="EMBL" id="JAXQPW010000001">
    <property type="protein sequence ID" value="MDZ5660212.1"/>
    <property type="molecule type" value="Genomic_DNA"/>
</dbReference>
<dbReference type="RefSeq" id="WP_322422820.1">
    <property type="nucleotide sequence ID" value="NZ_JAXQPW010000001.1"/>
</dbReference>
<dbReference type="SUPFAM" id="SSF55874">
    <property type="entry name" value="ATPase domain of HSP90 chaperone/DNA topoisomerase II/histidine kinase"/>
    <property type="match status" value="1"/>
</dbReference>
<dbReference type="InterPro" id="IPR011712">
    <property type="entry name" value="Sig_transdc_His_kin_sub3_dim/P"/>
</dbReference>
<evidence type="ECO:0000256" key="4">
    <source>
        <dbReference type="ARBA" id="ARBA00022679"/>
    </source>
</evidence>
<evidence type="ECO:0000256" key="3">
    <source>
        <dbReference type="ARBA" id="ARBA00022553"/>
    </source>
</evidence>
<feature type="compositionally biased region" description="Pro residues" evidence="9">
    <location>
        <begin position="17"/>
        <end position="32"/>
    </location>
</feature>
<dbReference type="Proteomes" id="UP001291999">
    <property type="component" value="Unassembled WGS sequence"/>
</dbReference>
<dbReference type="PANTHER" id="PTHR24421:SF10">
    <property type="entry name" value="NITRATE_NITRITE SENSOR PROTEIN NARQ"/>
    <property type="match status" value="1"/>
</dbReference>
<evidence type="ECO:0000256" key="8">
    <source>
        <dbReference type="ARBA" id="ARBA00023012"/>
    </source>
</evidence>
<sequence length="462" mass="47790">MQHDVTAPIGPATVEPPVEPPVQGPPGDPVEPPVGGAPEPVASRPTRRVLPRREGLVGRLAYAVLGVPLAAGYAALFAALLGSAVLAVYGVGIVLVVLVLMVVRGCGGWERALARRFAGVDVPDAPAVRHDRGVVRRLRLVVTSGSTWRTLAWLGVRVLVSAAVLAALVLTGAAAAVLLAYSYSLDLPRHLLLDLLSVVLAAGCVLVAVHVLDLATRGLAVVAPTLLGAGAEERIAAMRRASVRVAGRTAVARDLHDTIGHSLTASLVQAEAAQRALAPRDGNGSEPVDLEFARAAMGHIEDNTRQALAELDRALAVLGDPSRAGDLDEQPPDLRDVAGLLAGLGDAGLEVELSLGVPAPALPQEVSRLAYRVVQEGTTNVLRHAGLVATRIDVVDGGDRIVVRLRNAAGRRTPAPPGRNGGHGLAGLRERAEELGGSLHAGPTEDGGFELVVELPTGAMRE</sequence>
<dbReference type="Pfam" id="PF13796">
    <property type="entry name" value="Sensor"/>
    <property type="match status" value="1"/>
</dbReference>